<keyword evidence="4 8" id="KW-0472">Membrane</keyword>
<dbReference type="AlphaFoldDB" id="W5SLA8"/>
<evidence type="ECO:0000256" key="1">
    <source>
        <dbReference type="ARBA" id="ARBA00003932"/>
    </source>
</evidence>
<evidence type="ECO:0000256" key="5">
    <source>
        <dbReference type="ARBA" id="ARBA00023139"/>
    </source>
</evidence>
<dbReference type="HOGENOM" id="CLU_054711_0_0_12"/>
<organism evidence="9">
    <name type="scientific">Borrelia crocidurae DOU</name>
    <dbReference type="NCBI Taxonomy" id="1293575"/>
    <lineage>
        <taxon>Bacteria</taxon>
        <taxon>Pseudomonadati</taxon>
        <taxon>Spirochaetota</taxon>
        <taxon>Spirochaetia</taxon>
        <taxon>Spirochaetales</taxon>
        <taxon>Borreliaceae</taxon>
        <taxon>Borrelia</taxon>
    </lineage>
</organism>
<keyword evidence="7 8" id="KW-0449">Lipoprotein</keyword>
<keyword evidence="3" id="KW-0732">Signal</keyword>
<evidence type="ECO:0000256" key="7">
    <source>
        <dbReference type="ARBA" id="ARBA00023288"/>
    </source>
</evidence>
<comment type="subcellular location">
    <subcellularLocation>
        <location evidence="2 8">Cell outer membrane</location>
        <topology evidence="2 8">Lipid-anchor</topology>
    </subcellularLocation>
</comment>
<evidence type="ECO:0000256" key="3">
    <source>
        <dbReference type="ARBA" id="ARBA00022729"/>
    </source>
</evidence>
<keyword evidence="9" id="KW-0614">Plasmid</keyword>
<proteinExistence type="predicted"/>
<evidence type="ECO:0000256" key="6">
    <source>
        <dbReference type="ARBA" id="ARBA00023237"/>
    </source>
</evidence>
<evidence type="ECO:0000256" key="2">
    <source>
        <dbReference type="ARBA" id="ARBA00004459"/>
    </source>
</evidence>
<name>W5SLA8_9SPIR</name>
<reference evidence="9" key="1">
    <citation type="submission" date="2013-02" db="EMBL/GenBank/DDBJ databases">
        <title>Comparative genomics of Borrelia species.</title>
        <authorList>
            <person name="Schwan T.G."/>
            <person name="Raffel S.J."/>
            <person name="Porcella S.F."/>
        </authorList>
    </citation>
    <scope>NUCLEOTIDE SEQUENCE</scope>
    <source>
        <strain evidence="9">DOU</strain>
        <plasmid evidence="9">unnamed</plasmid>
    </source>
</reference>
<sequence length="345" mass="35984">MIRGRRAKGGVGILLLLLLMMVVVMGCNSGGVKDPEKVFLSEMVNLGKGFLDVFVSFGDMITGTLGIKADTKKSEIGKYFSDIEKNMQATKVKLREILEKNGKYEKVKILVDKFIIDTLDKISAGAKEAAKGTVDELFIGNATAGEDAVPADFASVNLLIKGIKTIVDVVLKKTEGNSSATKTDNAEKQSIGKLFGTNAADGTEKEAAAASASIGAVSGADILRAISDSELAANNNVAIDQAKNAAEIAAAANKAATNLKADQKDAVIAGGIALRAMAKGGKFVAKSAENKSAHAINGAVANAVNKVLTTLIVAIRNRVDEGLKEINNVLGKIKQGEGSETKFSE</sequence>
<dbReference type="SUPFAM" id="SSF74748">
    <property type="entry name" value="Variable surface antigen VlsE"/>
    <property type="match status" value="1"/>
</dbReference>
<protein>
    <recommendedName>
        <fullName evidence="8">Variable large protein</fullName>
    </recommendedName>
</protein>
<accession>W5SLA8</accession>
<keyword evidence="5 8" id="KW-0564">Palmitate</keyword>
<dbReference type="PROSITE" id="PS51257">
    <property type="entry name" value="PROKAR_LIPOPROTEIN"/>
    <property type="match status" value="1"/>
</dbReference>
<dbReference type="EMBL" id="CP004343">
    <property type="protein sequence ID" value="AHH07929.1"/>
    <property type="molecule type" value="Genomic_DNA"/>
</dbReference>
<dbReference type="InterPro" id="IPR000680">
    <property type="entry name" value="Borrelia_lipo"/>
</dbReference>
<gene>
    <name evidence="9" type="ORF">BCD_1863</name>
</gene>
<dbReference type="GO" id="GO:0009279">
    <property type="term" value="C:cell outer membrane"/>
    <property type="evidence" value="ECO:0007669"/>
    <property type="project" value="UniProtKB-SubCell"/>
</dbReference>
<evidence type="ECO:0000256" key="4">
    <source>
        <dbReference type="ARBA" id="ARBA00023136"/>
    </source>
</evidence>
<dbReference type="Pfam" id="PF00921">
    <property type="entry name" value="Lipoprotein_2"/>
    <property type="match status" value="1"/>
</dbReference>
<comment type="function">
    <text evidence="1 8">The Vlp and Vsp proteins are antigenically distinct proteins, only one vlp or vsp gene is transcriptionally active at any one time. Switching between these genes is a mechanism of host immune response evasion.</text>
</comment>
<evidence type="ECO:0000256" key="8">
    <source>
        <dbReference type="RuleBase" id="RU363105"/>
    </source>
</evidence>
<geneLocation type="plasmid" evidence="9">
    <name>unnamed</name>
</geneLocation>
<evidence type="ECO:0000313" key="9">
    <source>
        <dbReference type="EMBL" id="AHH07929.1"/>
    </source>
</evidence>
<keyword evidence="6 8" id="KW-0998">Cell outer membrane</keyword>